<dbReference type="Gene3D" id="3.40.50.1820">
    <property type="entry name" value="alpha/beta hydrolase"/>
    <property type="match status" value="1"/>
</dbReference>
<evidence type="ECO:0000259" key="3">
    <source>
        <dbReference type="Pfam" id="PF00561"/>
    </source>
</evidence>
<evidence type="ECO:0000256" key="2">
    <source>
        <dbReference type="ARBA" id="ARBA00022801"/>
    </source>
</evidence>
<dbReference type="PANTHER" id="PTHR43248">
    <property type="entry name" value="2-SUCCINYL-6-HYDROXY-2,4-CYCLOHEXADIENE-1-CARBOXYLATE SYNTHASE"/>
    <property type="match status" value="1"/>
</dbReference>
<organism evidence="4 5">
    <name type="scientific">Micrococcoides hystricis</name>
    <dbReference type="NCBI Taxonomy" id="1572761"/>
    <lineage>
        <taxon>Bacteria</taxon>
        <taxon>Bacillati</taxon>
        <taxon>Actinomycetota</taxon>
        <taxon>Actinomycetes</taxon>
        <taxon>Micrococcales</taxon>
        <taxon>Micrococcaceae</taxon>
        <taxon>Micrococcoides</taxon>
    </lineage>
</organism>
<dbReference type="PANTHER" id="PTHR43248:SF2">
    <property type="entry name" value="PROLYL AMINOPEPTIDASE"/>
    <property type="match status" value="1"/>
</dbReference>
<comment type="caution">
    <text evidence="4">The sequence shown here is derived from an EMBL/GenBank/DDBJ whole genome shotgun (WGS) entry which is preliminary data.</text>
</comment>
<keyword evidence="2 4" id="KW-0378">Hydrolase</keyword>
<gene>
    <name evidence="4" type="ORF">ACFFFR_00865</name>
</gene>
<proteinExistence type="inferred from homology"/>
<dbReference type="InterPro" id="IPR000073">
    <property type="entry name" value="AB_hydrolase_1"/>
</dbReference>
<name>A0ABV6P739_9MICC</name>
<reference evidence="4 5" key="1">
    <citation type="submission" date="2024-09" db="EMBL/GenBank/DDBJ databases">
        <authorList>
            <person name="Sun Q."/>
            <person name="Mori K."/>
        </authorList>
    </citation>
    <scope>NUCLEOTIDE SEQUENCE [LARGE SCALE GENOMIC DNA]</scope>
    <source>
        <strain evidence="4 5">NCAIM B.02604</strain>
    </source>
</reference>
<feature type="domain" description="AB hydrolase-1" evidence="3">
    <location>
        <begin position="64"/>
        <end position="214"/>
    </location>
</feature>
<dbReference type="Pfam" id="PF00561">
    <property type="entry name" value="Abhydrolase_1"/>
    <property type="match status" value="1"/>
</dbReference>
<keyword evidence="5" id="KW-1185">Reference proteome</keyword>
<dbReference type="RefSeq" id="WP_377457372.1">
    <property type="nucleotide sequence ID" value="NZ_JBHLUB010000001.1"/>
</dbReference>
<sequence length="441" mass="49072">MYHHRTNTGTVLNSVEETVRDNVRSTKHFFSLPVDYADPDGARITVFARELVSVEPSTEIAQRPWLLYLQGGPGFESPRPAAGGWLATALKTYRVLLLDQRGTGLSTPATTTSLLSLGGAADQARYLTHFRADNIVRDAEAIRQLLGIERWYTLGQSFGGFCTLTYLSLAPESLAGSLITGGLSGIESSAADVYERTYDLIRKRWAEYLSWYPQDQQILNDLRERVQHDDVLLPTGETLTVERLQMLGMFLGGNTRVDQLHYLLERAFLPEGEISEYFRAVVAETVSFYRNPLYAVLHESIYGQPGTGPTGWAADRVRAQLPDFAADATDLLPTGEHIMPSFFEADPALRPLRQAAQILAEKDDWDPLYDPDQLAKNTVPAAAAAYPDDIYVPIDLSLRTAQAIPNLQVWVTDEYHHDGLRADGQRIFTTLAAMAKMPHEA</sequence>
<evidence type="ECO:0000256" key="1">
    <source>
        <dbReference type="ARBA" id="ARBA00010088"/>
    </source>
</evidence>
<protein>
    <submittedName>
        <fullName evidence="4">Alpha/beta fold hydrolase</fullName>
    </submittedName>
</protein>
<dbReference type="InterPro" id="IPR051601">
    <property type="entry name" value="Serine_prot/Carboxylest_S33"/>
</dbReference>
<comment type="similarity">
    <text evidence="1">Belongs to the peptidase S33 family.</text>
</comment>
<dbReference type="InterPro" id="IPR029058">
    <property type="entry name" value="AB_hydrolase_fold"/>
</dbReference>
<dbReference type="PRINTS" id="PR00793">
    <property type="entry name" value="PROAMNOPTASE"/>
</dbReference>
<dbReference type="SUPFAM" id="SSF53474">
    <property type="entry name" value="alpha/beta-Hydrolases"/>
    <property type="match status" value="1"/>
</dbReference>
<dbReference type="GO" id="GO:0016787">
    <property type="term" value="F:hydrolase activity"/>
    <property type="evidence" value="ECO:0007669"/>
    <property type="project" value="UniProtKB-KW"/>
</dbReference>
<accession>A0ABV6P739</accession>
<evidence type="ECO:0000313" key="4">
    <source>
        <dbReference type="EMBL" id="MFC0580939.1"/>
    </source>
</evidence>
<dbReference type="Proteomes" id="UP001589862">
    <property type="component" value="Unassembled WGS sequence"/>
</dbReference>
<dbReference type="InterPro" id="IPR002410">
    <property type="entry name" value="Peptidase_S33"/>
</dbReference>
<dbReference type="EMBL" id="JBHLUB010000001">
    <property type="protein sequence ID" value="MFC0580939.1"/>
    <property type="molecule type" value="Genomic_DNA"/>
</dbReference>
<evidence type="ECO:0000313" key="5">
    <source>
        <dbReference type="Proteomes" id="UP001589862"/>
    </source>
</evidence>